<feature type="coiled-coil region" evidence="1">
    <location>
        <begin position="182"/>
        <end position="231"/>
    </location>
</feature>
<feature type="compositionally biased region" description="Polar residues" evidence="2">
    <location>
        <begin position="47"/>
        <end position="60"/>
    </location>
</feature>
<name>A0A3P7LPL3_DIBLA</name>
<dbReference type="EMBL" id="UYRU01055053">
    <property type="protein sequence ID" value="VDN12903.1"/>
    <property type="molecule type" value="Genomic_DNA"/>
</dbReference>
<proteinExistence type="predicted"/>
<dbReference type="InterPro" id="IPR002048">
    <property type="entry name" value="EF_hand_dom"/>
</dbReference>
<dbReference type="PROSITE" id="PS00018">
    <property type="entry name" value="EF_HAND_1"/>
    <property type="match status" value="1"/>
</dbReference>
<keyword evidence="5" id="KW-1185">Reference proteome</keyword>
<dbReference type="InterPro" id="IPR018247">
    <property type="entry name" value="EF_Hand_1_Ca_BS"/>
</dbReference>
<evidence type="ECO:0000313" key="5">
    <source>
        <dbReference type="Proteomes" id="UP000281553"/>
    </source>
</evidence>
<dbReference type="GO" id="GO:0005509">
    <property type="term" value="F:calcium ion binding"/>
    <property type="evidence" value="ECO:0007669"/>
    <property type="project" value="InterPro"/>
</dbReference>
<keyword evidence="1" id="KW-0175">Coiled coil</keyword>
<reference evidence="4 5" key="1">
    <citation type="submission" date="2018-11" db="EMBL/GenBank/DDBJ databases">
        <authorList>
            <consortium name="Pathogen Informatics"/>
        </authorList>
    </citation>
    <scope>NUCLEOTIDE SEQUENCE [LARGE SCALE GENOMIC DNA]</scope>
</reference>
<accession>A0A3P7LPL3</accession>
<dbReference type="OrthoDB" id="6243636at2759"/>
<evidence type="ECO:0000256" key="2">
    <source>
        <dbReference type="SAM" id="MobiDB-lite"/>
    </source>
</evidence>
<protein>
    <recommendedName>
        <fullName evidence="3">EF-hand domain-containing protein</fullName>
    </recommendedName>
</protein>
<organism evidence="4 5">
    <name type="scientific">Dibothriocephalus latus</name>
    <name type="common">Fish tapeworm</name>
    <name type="synonym">Diphyllobothrium latum</name>
    <dbReference type="NCBI Taxonomy" id="60516"/>
    <lineage>
        <taxon>Eukaryota</taxon>
        <taxon>Metazoa</taxon>
        <taxon>Spiralia</taxon>
        <taxon>Lophotrochozoa</taxon>
        <taxon>Platyhelminthes</taxon>
        <taxon>Cestoda</taxon>
        <taxon>Eucestoda</taxon>
        <taxon>Diphyllobothriidea</taxon>
        <taxon>Diphyllobothriidae</taxon>
        <taxon>Dibothriocephalus</taxon>
    </lineage>
</organism>
<dbReference type="PROSITE" id="PS50222">
    <property type="entry name" value="EF_HAND_2"/>
    <property type="match status" value="1"/>
</dbReference>
<dbReference type="AlphaFoldDB" id="A0A3P7LPL3"/>
<feature type="domain" description="EF-hand" evidence="3">
    <location>
        <begin position="1"/>
        <end position="24"/>
    </location>
</feature>
<evidence type="ECO:0000259" key="3">
    <source>
        <dbReference type="PROSITE" id="PS50222"/>
    </source>
</evidence>
<gene>
    <name evidence="4" type="ORF">DILT_LOCUS8734</name>
</gene>
<evidence type="ECO:0000313" key="4">
    <source>
        <dbReference type="EMBL" id="VDN12903.1"/>
    </source>
</evidence>
<evidence type="ECO:0000256" key="1">
    <source>
        <dbReference type="SAM" id="Coils"/>
    </source>
</evidence>
<sequence length="262" mass="30049">MDADGDGIVSFEDFCRSFHQIVRRQSFFRSQCTVGSQPSLRRHKSSVSRGRQDTSNSPNSDTRRTAYKKQVTTSLSLSFDGDETAANEAGTHDGEKAYISPGLSTVFRRMRARERHRKLQRTEGSLRRRSSASLTDLLQISSEFDRLNCGNEFKILHNSLSNGEDNLKHLFERIISAVLAEVYRLREENARMEESIVEERRRHQEDISRLAVELDQQIVAAESLAREKEREEVRKEFKADLKAKNIVISRLTGGHGENFFKL</sequence>
<feature type="region of interest" description="Disordered" evidence="2">
    <location>
        <begin position="32"/>
        <end position="68"/>
    </location>
</feature>
<dbReference type="Proteomes" id="UP000281553">
    <property type="component" value="Unassembled WGS sequence"/>
</dbReference>